<gene>
    <name evidence="1" type="ORF">TCEB3V08_LOCUS9101</name>
</gene>
<protein>
    <submittedName>
        <fullName evidence="1">Uncharacterized protein</fullName>
    </submittedName>
</protein>
<dbReference type="InterPro" id="IPR053010">
    <property type="entry name" value="SET_SmydA-8"/>
</dbReference>
<name>A0A7R9H691_TIMCR</name>
<dbReference type="AlphaFoldDB" id="A0A7R9H691"/>
<proteinExistence type="predicted"/>
<evidence type="ECO:0000313" key="1">
    <source>
        <dbReference type="EMBL" id="CAD7407600.1"/>
    </source>
</evidence>
<dbReference type="PANTHER" id="PTHR46455:SF6">
    <property type="entry name" value="RE22408P-RELATED"/>
    <property type="match status" value="1"/>
</dbReference>
<reference evidence="1" key="1">
    <citation type="submission" date="2020-11" db="EMBL/GenBank/DDBJ databases">
        <authorList>
            <person name="Tran Van P."/>
        </authorList>
    </citation>
    <scope>NUCLEOTIDE SEQUENCE</scope>
</reference>
<sequence length="205" mass="23495">MLFWRVLGRGVSPPCLALATPYRVEKHCLLMFAGNSKDMEDLLFRLQRSFAPHHSLILELKQNLIAVYRNTNQPNNKILAKKINLCLDIIPILRRLEPGISRLLGISLYELHTATSAIANKQFQNGKTKEPELLQMLQESEGYLREAVAHLIYEPQNTHEGQLAKMALQDLRALRLNIQNLVLLQEDNNTNKKHKPRGKKISCKK</sequence>
<dbReference type="PANTHER" id="PTHR46455">
    <property type="entry name" value="SET AND MYND DOMAIN CONTAINING, ARTHROPOD-SPECIFIC, MEMBER 4, ISOFORM A"/>
    <property type="match status" value="1"/>
</dbReference>
<dbReference type="EMBL" id="OC320240">
    <property type="protein sequence ID" value="CAD7407600.1"/>
    <property type="molecule type" value="Genomic_DNA"/>
</dbReference>
<organism evidence="1">
    <name type="scientific">Timema cristinae</name>
    <name type="common">Walking stick</name>
    <dbReference type="NCBI Taxonomy" id="61476"/>
    <lineage>
        <taxon>Eukaryota</taxon>
        <taxon>Metazoa</taxon>
        <taxon>Ecdysozoa</taxon>
        <taxon>Arthropoda</taxon>
        <taxon>Hexapoda</taxon>
        <taxon>Insecta</taxon>
        <taxon>Pterygota</taxon>
        <taxon>Neoptera</taxon>
        <taxon>Polyneoptera</taxon>
        <taxon>Phasmatodea</taxon>
        <taxon>Timematodea</taxon>
        <taxon>Timematoidea</taxon>
        <taxon>Timematidae</taxon>
        <taxon>Timema</taxon>
    </lineage>
</organism>
<accession>A0A7R9H691</accession>